<accession>A0A2C7A9U5</accession>
<dbReference type="AlphaFoldDB" id="A0A2C7A9U5"/>
<dbReference type="Proteomes" id="UP000223527">
    <property type="component" value="Unassembled WGS sequence"/>
</dbReference>
<reference evidence="1 2" key="1">
    <citation type="submission" date="2017-10" db="EMBL/GenBank/DDBJ databases">
        <authorList>
            <person name="Banno H."/>
            <person name="Chua N.-H."/>
        </authorList>
    </citation>
    <scope>NUCLEOTIDE SEQUENCE [LARGE SCALE GENOMIC DNA]</scope>
    <source>
        <strain evidence="1 2">YW11</strain>
    </source>
</reference>
<dbReference type="CDD" id="cd02042">
    <property type="entry name" value="ParAB_family"/>
    <property type="match status" value="1"/>
</dbReference>
<gene>
    <name evidence="1" type="ORF">CR162_18855</name>
</gene>
<dbReference type="SUPFAM" id="SSF52540">
    <property type="entry name" value="P-loop containing nucleoside triphosphate hydrolases"/>
    <property type="match status" value="1"/>
</dbReference>
<protein>
    <submittedName>
        <fullName evidence="1">Partitioning protein</fullName>
    </submittedName>
</protein>
<organism evidence="1 2">
    <name type="scientific">Teichococcus rhizosphaerae</name>
    <dbReference type="NCBI Taxonomy" id="1335062"/>
    <lineage>
        <taxon>Bacteria</taxon>
        <taxon>Pseudomonadati</taxon>
        <taxon>Pseudomonadota</taxon>
        <taxon>Alphaproteobacteria</taxon>
        <taxon>Acetobacterales</taxon>
        <taxon>Roseomonadaceae</taxon>
        <taxon>Roseomonas</taxon>
    </lineage>
</organism>
<dbReference type="InterPro" id="IPR027417">
    <property type="entry name" value="P-loop_NTPase"/>
</dbReference>
<dbReference type="RefSeq" id="WP_099097066.1">
    <property type="nucleotide sequence ID" value="NZ_PDNU01000048.1"/>
</dbReference>
<sequence>MTVLTLANSKGGCGKTTTGRMMAAILAMEGADFAVIDADPNRALHRWLANLYEGPAIVHKAEENEDRLAHLIAEMRERHALVLVDTAGFENLGSSVAIASADAVLIPCMSSEADLFESRRTAEKVRSLSVTTRRKIPAYVVMNGIRATSVSAYATQQIQEAGLQLLTTTFGRRADFEAVTLTGKTPKSGEAWRETMKLLRELRSLGVMPEARQRVEA</sequence>
<dbReference type="Pfam" id="PF07015">
    <property type="entry name" value="VirC1"/>
    <property type="match status" value="1"/>
</dbReference>
<comment type="caution">
    <text evidence="1">The sequence shown here is derived from an EMBL/GenBank/DDBJ whole genome shotgun (WGS) entry which is preliminary data.</text>
</comment>
<dbReference type="PANTHER" id="PTHR13696:SF99">
    <property type="entry name" value="COBYRINIC ACID AC-DIAMIDE SYNTHASE"/>
    <property type="match status" value="1"/>
</dbReference>
<dbReference type="PIRSF" id="PIRSF009320">
    <property type="entry name" value="Nuc_binding_HP_1000"/>
    <property type="match status" value="1"/>
</dbReference>
<dbReference type="PANTHER" id="PTHR13696">
    <property type="entry name" value="P-LOOP CONTAINING NUCLEOSIDE TRIPHOSPHATE HYDROLASE"/>
    <property type="match status" value="1"/>
</dbReference>
<dbReference type="InterPro" id="IPR050678">
    <property type="entry name" value="DNA_Partitioning_ATPase"/>
</dbReference>
<evidence type="ECO:0000313" key="2">
    <source>
        <dbReference type="Proteomes" id="UP000223527"/>
    </source>
</evidence>
<evidence type="ECO:0000313" key="1">
    <source>
        <dbReference type="EMBL" id="PHK93397.1"/>
    </source>
</evidence>
<dbReference type="EMBL" id="PDNU01000048">
    <property type="protein sequence ID" value="PHK93397.1"/>
    <property type="molecule type" value="Genomic_DNA"/>
</dbReference>
<proteinExistence type="predicted"/>
<dbReference type="InterPro" id="IPR009744">
    <property type="entry name" value="VirC1"/>
</dbReference>
<keyword evidence="2" id="KW-1185">Reference proteome</keyword>
<dbReference type="OrthoDB" id="113462at2"/>
<name>A0A2C7A9U5_9PROT</name>
<dbReference type="Gene3D" id="3.40.50.300">
    <property type="entry name" value="P-loop containing nucleotide triphosphate hydrolases"/>
    <property type="match status" value="1"/>
</dbReference>